<protein>
    <submittedName>
        <fullName evidence="2">FAD-dependent oxidoreductase</fullName>
    </submittedName>
</protein>
<dbReference type="EMBL" id="CP155447">
    <property type="protein sequence ID" value="XBH03897.1"/>
    <property type="molecule type" value="Genomic_DNA"/>
</dbReference>
<dbReference type="InterPro" id="IPR006076">
    <property type="entry name" value="FAD-dep_OxRdtase"/>
</dbReference>
<gene>
    <name evidence="2" type="ORF">V5E97_37205</name>
</gene>
<organism evidence="2">
    <name type="scientific">Singulisphaera sp. Ch08</name>
    <dbReference type="NCBI Taxonomy" id="3120278"/>
    <lineage>
        <taxon>Bacteria</taxon>
        <taxon>Pseudomonadati</taxon>
        <taxon>Planctomycetota</taxon>
        <taxon>Planctomycetia</taxon>
        <taxon>Isosphaerales</taxon>
        <taxon>Isosphaeraceae</taxon>
        <taxon>Singulisphaera</taxon>
    </lineage>
</organism>
<evidence type="ECO:0000313" key="2">
    <source>
        <dbReference type="EMBL" id="XBH03897.1"/>
    </source>
</evidence>
<dbReference type="AlphaFoldDB" id="A0AAU7CFI1"/>
<proteinExistence type="predicted"/>
<dbReference type="InterPro" id="IPR036188">
    <property type="entry name" value="FAD/NAD-bd_sf"/>
</dbReference>
<dbReference type="Gene3D" id="3.50.50.60">
    <property type="entry name" value="FAD/NAD(P)-binding domain"/>
    <property type="match status" value="1"/>
</dbReference>
<name>A0AAU7CFI1_9BACT</name>
<dbReference type="RefSeq" id="WP_406696639.1">
    <property type="nucleotide sequence ID" value="NZ_CP155447.1"/>
</dbReference>
<feature type="domain" description="FAD dependent oxidoreductase" evidence="1">
    <location>
        <begin position="46"/>
        <end position="277"/>
    </location>
</feature>
<evidence type="ECO:0000259" key="1">
    <source>
        <dbReference type="Pfam" id="PF01266"/>
    </source>
</evidence>
<dbReference type="Gene3D" id="3.30.9.10">
    <property type="entry name" value="D-Amino Acid Oxidase, subunit A, domain 2"/>
    <property type="match status" value="1"/>
</dbReference>
<dbReference type="SUPFAM" id="SSF51905">
    <property type="entry name" value="FAD/NAD(P)-binding domain"/>
    <property type="match status" value="1"/>
</dbReference>
<accession>A0AAU7CFI1</accession>
<reference evidence="2" key="1">
    <citation type="submission" date="2024-05" db="EMBL/GenBank/DDBJ databases">
        <title>Planctomycetes of the genus Singulisphaera possess chitinolytic capabilities.</title>
        <authorList>
            <person name="Ivanova A."/>
        </authorList>
    </citation>
    <scope>NUCLEOTIDE SEQUENCE</scope>
    <source>
        <strain evidence="2">Ch08T</strain>
    </source>
</reference>
<sequence>MAEFGDCVVSNFDKYYAVARTFSKVTGQQFQRFFDRIGAPLSPAPSRIRKLFDLRLIEEVFAVQEYAFDADKLAARTAGALEAAGVEVFLEREVALVERHPQGGLRLVCGTPDGLHGVKAGQVFNCTYAGINRLLRASGLPPIPMKHELTEMALVEVPAPLRDLGITVMCGPFFSVMPFPARGLHTLSHVRYTPHVAWNDQADDRDPYETLDQSPRVSQYPYMLRDTLRYLPALSGCVHVDSLWEVKTVLPASEADDSRPILMRAHHGLPDLHCVMGAKIDNIYDALESVDQISRSRRAG</sequence>
<dbReference type="Pfam" id="PF01266">
    <property type="entry name" value="DAO"/>
    <property type="match status" value="1"/>
</dbReference>